<dbReference type="InterPro" id="IPR039634">
    <property type="entry name" value="Bul1-like"/>
</dbReference>
<comment type="caution">
    <text evidence="2">The sequence shown here is derived from an EMBL/GenBank/DDBJ whole genome shotgun (WGS) entry which is preliminary data.</text>
</comment>
<dbReference type="InterPro" id="IPR014752">
    <property type="entry name" value="Arrestin-like_C"/>
</dbReference>
<dbReference type="Gene3D" id="2.60.40.640">
    <property type="match status" value="1"/>
</dbReference>
<dbReference type="AlphaFoldDB" id="A0AAN6NFF8"/>
<evidence type="ECO:0000256" key="1">
    <source>
        <dbReference type="SAM" id="MobiDB-lite"/>
    </source>
</evidence>
<organism evidence="2 3">
    <name type="scientific">Diplogelasinospora grovesii</name>
    <dbReference type="NCBI Taxonomy" id="303347"/>
    <lineage>
        <taxon>Eukaryota</taxon>
        <taxon>Fungi</taxon>
        <taxon>Dikarya</taxon>
        <taxon>Ascomycota</taxon>
        <taxon>Pezizomycotina</taxon>
        <taxon>Sordariomycetes</taxon>
        <taxon>Sordariomycetidae</taxon>
        <taxon>Sordariales</taxon>
        <taxon>Diplogelasinosporaceae</taxon>
        <taxon>Diplogelasinospora</taxon>
    </lineage>
</organism>
<dbReference type="PANTHER" id="PTHR31904:SF1">
    <property type="entry name" value="BYPASS OF STOP CODON PROTEIN 5-RELATED"/>
    <property type="match status" value="1"/>
</dbReference>
<feature type="compositionally biased region" description="Basic and acidic residues" evidence="1">
    <location>
        <begin position="367"/>
        <end position="379"/>
    </location>
</feature>
<sequence length="502" mass="54957">MTTSASEDSDMTGAYTKKMGMAAYPKSNIQVTLKNHFNSKVYTSSSPVTGDVTITTKRDVRFDNIQILLVGLTKTRVDGVNSPHEVTHTFLKMDMPIDSETTYPVPRVLETGRTYTIPFNFVIPSYLTIGACNHHRLSDTLQNQHVLLPPSMGHWEKDDMAPQMAQVEYSIKARVLRQPDLNSSKKVRVMEATQRIQVLPASPEEAPLNVTKNDKMYNMCKTKSIRKNLLSAKLGKLAAEALQPAAAFLRSDGLSISGTTAQIHLKYDPVAPDAIPPRIGSISGKVFAHTYYSSGTVSTFPNLGDWSRMQYMSTERQGMYSTSVSLPAIPMGQVSQQWTRCVPSSPGVVVRRDSGYSSDNTHAPAESPEKTKGESKIKGDAGAGAGVYYTATLRIPIRLPVDRKTFLPTFHSCITSRFYTVQLSLDVAGASTTITLTLPLQVAVESIQEMNGLGGLPGYSYLEDAAANAEADAYFQPRVIQVPEQQYQQTSELPGYGGHAGR</sequence>
<reference evidence="3" key="1">
    <citation type="journal article" date="2023" name="Mol. Phylogenet. Evol.">
        <title>Genome-scale phylogeny and comparative genomics of the fungal order Sordariales.</title>
        <authorList>
            <person name="Hensen N."/>
            <person name="Bonometti L."/>
            <person name="Westerberg I."/>
            <person name="Brannstrom I.O."/>
            <person name="Guillou S."/>
            <person name="Cros-Aarteil S."/>
            <person name="Calhoun S."/>
            <person name="Haridas S."/>
            <person name="Kuo A."/>
            <person name="Mondo S."/>
            <person name="Pangilinan J."/>
            <person name="Riley R."/>
            <person name="LaButti K."/>
            <person name="Andreopoulos B."/>
            <person name="Lipzen A."/>
            <person name="Chen C."/>
            <person name="Yan M."/>
            <person name="Daum C."/>
            <person name="Ng V."/>
            <person name="Clum A."/>
            <person name="Steindorff A."/>
            <person name="Ohm R.A."/>
            <person name="Martin F."/>
            <person name="Silar P."/>
            <person name="Natvig D.O."/>
            <person name="Lalanne C."/>
            <person name="Gautier V."/>
            <person name="Ament-Velasquez S.L."/>
            <person name="Kruys A."/>
            <person name="Hutchinson M.I."/>
            <person name="Powell A.J."/>
            <person name="Barry K."/>
            <person name="Miller A.N."/>
            <person name="Grigoriev I.V."/>
            <person name="Debuchy R."/>
            <person name="Gladieux P."/>
            <person name="Hiltunen Thoren M."/>
            <person name="Johannesson H."/>
        </authorList>
    </citation>
    <scope>NUCLEOTIDE SEQUENCE [LARGE SCALE GENOMIC DNA]</scope>
    <source>
        <strain evidence="3">CBS 340.73</strain>
    </source>
</reference>
<dbReference type="EMBL" id="MU853763">
    <property type="protein sequence ID" value="KAK3943798.1"/>
    <property type="molecule type" value="Genomic_DNA"/>
</dbReference>
<dbReference type="Proteomes" id="UP001303473">
    <property type="component" value="Unassembled WGS sequence"/>
</dbReference>
<evidence type="ECO:0000313" key="2">
    <source>
        <dbReference type="EMBL" id="KAK3943798.1"/>
    </source>
</evidence>
<feature type="region of interest" description="Disordered" evidence="1">
    <location>
        <begin position="349"/>
        <end position="379"/>
    </location>
</feature>
<accession>A0AAN6NFF8</accession>
<name>A0AAN6NFF8_9PEZI</name>
<protein>
    <submittedName>
        <fullName evidence="2">Arrestin</fullName>
    </submittedName>
</protein>
<dbReference type="PANTHER" id="PTHR31904">
    <property type="entry name" value="BYPASS OF STOP CODON PROTEIN 5-RELATED"/>
    <property type="match status" value="1"/>
</dbReference>
<evidence type="ECO:0000313" key="3">
    <source>
        <dbReference type="Proteomes" id="UP001303473"/>
    </source>
</evidence>
<keyword evidence="3" id="KW-1185">Reference proteome</keyword>
<proteinExistence type="predicted"/>
<gene>
    <name evidence="2" type="ORF">QBC46DRAFT_253413</name>
</gene>